<evidence type="ECO:0000256" key="1">
    <source>
        <dbReference type="SAM" id="SignalP"/>
    </source>
</evidence>
<dbReference type="OrthoDB" id="1120849at2"/>
<dbReference type="AlphaFoldDB" id="A0A2P8CD41"/>
<comment type="caution">
    <text evidence="2">The sequence shown here is derived from an EMBL/GenBank/DDBJ whole genome shotgun (WGS) entry which is preliminary data.</text>
</comment>
<name>A0A2P8CD41_9BACT</name>
<accession>A0A2P8CD41</accession>
<organism evidence="2 3">
    <name type="scientific">Prolixibacter denitrificans</name>
    <dbReference type="NCBI Taxonomy" id="1541063"/>
    <lineage>
        <taxon>Bacteria</taxon>
        <taxon>Pseudomonadati</taxon>
        <taxon>Bacteroidota</taxon>
        <taxon>Bacteroidia</taxon>
        <taxon>Marinilabiliales</taxon>
        <taxon>Prolixibacteraceae</taxon>
        <taxon>Prolixibacter</taxon>
    </lineage>
</organism>
<keyword evidence="1" id="KW-0732">Signal</keyword>
<proteinExistence type="predicted"/>
<protein>
    <submittedName>
        <fullName evidence="2">Uncharacterized protein</fullName>
    </submittedName>
</protein>
<evidence type="ECO:0000313" key="3">
    <source>
        <dbReference type="Proteomes" id="UP000240621"/>
    </source>
</evidence>
<gene>
    <name evidence="2" type="ORF">CLV93_105270</name>
</gene>
<dbReference type="EMBL" id="PYGC01000005">
    <property type="protein sequence ID" value="PSK82876.1"/>
    <property type="molecule type" value="Genomic_DNA"/>
</dbReference>
<dbReference type="Proteomes" id="UP000240621">
    <property type="component" value="Unassembled WGS sequence"/>
</dbReference>
<sequence>MKNLKQYFAITIMALVISLFSNSTFAIGNENSNDLNDFKITAVENMGTSHTDVWNLEYSNSANSIKIVKSVEKGVTQYIVRGKFLEVRYVSSKKGFGARLIKNSEAHVPSAIRDNVINLAAVKQQRIISSEPVDDQTALSLIAAYLPELVNNNYKHILQ</sequence>
<reference evidence="2 3" key="1">
    <citation type="submission" date="2018-03" db="EMBL/GenBank/DDBJ databases">
        <title>Genomic Encyclopedia of Archaeal and Bacterial Type Strains, Phase II (KMG-II): from individual species to whole genera.</title>
        <authorList>
            <person name="Goeker M."/>
        </authorList>
    </citation>
    <scope>NUCLEOTIDE SEQUENCE [LARGE SCALE GENOMIC DNA]</scope>
    <source>
        <strain evidence="2 3">DSM 27267</strain>
    </source>
</reference>
<dbReference type="RefSeq" id="WP_106542463.1">
    <property type="nucleotide sequence ID" value="NZ_BLAU01000001.1"/>
</dbReference>
<feature type="signal peptide" evidence="1">
    <location>
        <begin position="1"/>
        <end position="26"/>
    </location>
</feature>
<feature type="chain" id="PRO_5015178617" evidence="1">
    <location>
        <begin position="27"/>
        <end position="159"/>
    </location>
</feature>
<evidence type="ECO:0000313" key="2">
    <source>
        <dbReference type="EMBL" id="PSK82876.1"/>
    </source>
</evidence>